<gene>
    <name evidence="4" type="primary">fliW_4</name>
    <name evidence="4" type="ORF">GALL_334740</name>
</gene>
<evidence type="ECO:0000256" key="1">
    <source>
        <dbReference type="ARBA" id="ARBA00022490"/>
    </source>
</evidence>
<dbReference type="Pfam" id="PF02623">
    <property type="entry name" value="FliW"/>
    <property type="match status" value="1"/>
</dbReference>
<accession>A0A1J5QMW2</accession>
<keyword evidence="4" id="KW-0966">Cell projection</keyword>
<comment type="caution">
    <text evidence="4">The sequence shown here is derived from an EMBL/GenBank/DDBJ whole genome shotgun (WGS) entry which is preliminary data.</text>
</comment>
<keyword evidence="2" id="KW-1005">Bacterial flagellum biogenesis</keyword>
<dbReference type="EMBL" id="MLJW01000598">
    <property type="protein sequence ID" value="OIQ84690.1"/>
    <property type="molecule type" value="Genomic_DNA"/>
</dbReference>
<dbReference type="GO" id="GO:0044780">
    <property type="term" value="P:bacterial-type flagellum assembly"/>
    <property type="evidence" value="ECO:0007669"/>
    <property type="project" value="InterPro"/>
</dbReference>
<name>A0A1J5QMW2_9ZZZZ</name>
<keyword evidence="3" id="KW-0810">Translation regulation</keyword>
<dbReference type="InterPro" id="IPR024046">
    <property type="entry name" value="Flagellar_assmbl_FliW_dom_sf"/>
</dbReference>
<protein>
    <submittedName>
        <fullName evidence="4">Flagellar assembly factor FliW</fullName>
    </submittedName>
</protein>
<dbReference type="AlphaFoldDB" id="A0A1J5QMW2"/>
<dbReference type="InterPro" id="IPR003775">
    <property type="entry name" value="Flagellar_assembly_factor_FliW"/>
</dbReference>
<evidence type="ECO:0000256" key="2">
    <source>
        <dbReference type="ARBA" id="ARBA00022795"/>
    </source>
</evidence>
<dbReference type="SUPFAM" id="SSF141457">
    <property type="entry name" value="BH3618-like"/>
    <property type="match status" value="1"/>
</dbReference>
<dbReference type="PANTHER" id="PTHR39190">
    <property type="entry name" value="FLAGELLAR ASSEMBLY FACTOR FLIW"/>
    <property type="match status" value="1"/>
</dbReference>
<keyword evidence="1" id="KW-0963">Cytoplasm</keyword>
<dbReference type="Gene3D" id="2.30.290.10">
    <property type="entry name" value="BH3618-like"/>
    <property type="match status" value="1"/>
</dbReference>
<sequence length="140" mass="14960">MTAVLVSVGLRGAHVDIPDALELTAPLPGLPDHVRYSLTPLDEIGVLFALRSDGEPQVRLFVVPPREFFPDYEPVIPSAVRAALDLTEDEIVLLTVVSPPQGEEPATANLLAPIVVNARTGRAVQTVLDDSGWPLRAPLG</sequence>
<dbReference type="PANTHER" id="PTHR39190:SF1">
    <property type="entry name" value="FLAGELLAR ASSEMBLY FACTOR FLIW"/>
    <property type="match status" value="1"/>
</dbReference>
<organism evidence="4">
    <name type="scientific">mine drainage metagenome</name>
    <dbReference type="NCBI Taxonomy" id="410659"/>
    <lineage>
        <taxon>unclassified sequences</taxon>
        <taxon>metagenomes</taxon>
        <taxon>ecological metagenomes</taxon>
    </lineage>
</organism>
<evidence type="ECO:0000313" key="4">
    <source>
        <dbReference type="EMBL" id="OIQ84690.1"/>
    </source>
</evidence>
<proteinExistence type="inferred from homology"/>
<keyword evidence="4" id="KW-0969">Cilium</keyword>
<keyword evidence="4" id="KW-0282">Flagellum</keyword>
<reference evidence="4" key="1">
    <citation type="submission" date="2016-10" db="EMBL/GenBank/DDBJ databases">
        <title>Sequence of Gallionella enrichment culture.</title>
        <authorList>
            <person name="Poehlein A."/>
            <person name="Muehling M."/>
            <person name="Daniel R."/>
        </authorList>
    </citation>
    <scope>NUCLEOTIDE SEQUENCE</scope>
</reference>
<dbReference type="HAMAP" id="MF_01185">
    <property type="entry name" value="FliW"/>
    <property type="match status" value="1"/>
</dbReference>
<dbReference type="GO" id="GO:0006417">
    <property type="term" value="P:regulation of translation"/>
    <property type="evidence" value="ECO:0007669"/>
    <property type="project" value="UniProtKB-KW"/>
</dbReference>
<evidence type="ECO:0000256" key="3">
    <source>
        <dbReference type="ARBA" id="ARBA00022845"/>
    </source>
</evidence>